<dbReference type="EMBL" id="FOFV01000007">
    <property type="protein sequence ID" value="SER22171.1"/>
    <property type="molecule type" value="Genomic_DNA"/>
</dbReference>
<dbReference type="STRING" id="65499.SAMN04488000_1072"/>
<reference evidence="3" key="1">
    <citation type="submission" date="2016-10" db="EMBL/GenBank/DDBJ databases">
        <authorList>
            <person name="Varghese N."/>
            <person name="Submissions S."/>
        </authorList>
    </citation>
    <scope>NUCLEOTIDE SEQUENCE [LARGE SCALE GENOMIC DNA]</scope>
    <source>
        <strain evidence="3">DSM 44437</strain>
    </source>
</reference>
<dbReference type="InterPro" id="IPR036397">
    <property type="entry name" value="RNaseH_sf"/>
</dbReference>
<sequence>MQRVPRVLTDNAENHVISRDFSAAIGARHKAVKPHCPWQNGKVERFNRTLQAEWAHHDVLLDNDAAPPRWRPGSITTTLNAVTTHSTGARHQPRSVTNLKTRYTWRRGTAPEAPCRSAVGSGRSPVEVLLVQVERFGDEGVVPGVELGSQHLGDEERELE</sequence>
<gene>
    <name evidence="2" type="ORF">SAMN04488000_1072</name>
</gene>
<dbReference type="PROSITE" id="PS50994">
    <property type="entry name" value="INTEGRASE"/>
    <property type="match status" value="1"/>
</dbReference>
<dbReference type="GO" id="GO:0015074">
    <property type="term" value="P:DNA integration"/>
    <property type="evidence" value="ECO:0007669"/>
    <property type="project" value="InterPro"/>
</dbReference>
<dbReference type="Proteomes" id="UP000199503">
    <property type="component" value="Unassembled WGS sequence"/>
</dbReference>
<evidence type="ECO:0000259" key="1">
    <source>
        <dbReference type="PROSITE" id="PS50994"/>
    </source>
</evidence>
<dbReference type="InterPro" id="IPR001584">
    <property type="entry name" value="Integrase_cat-core"/>
</dbReference>
<dbReference type="GO" id="GO:0003676">
    <property type="term" value="F:nucleic acid binding"/>
    <property type="evidence" value="ECO:0007669"/>
    <property type="project" value="InterPro"/>
</dbReference>
<accession>A0A1H9MF16</accession>
<dbReference type="Gene3D" id="3.30.420.10">
    <property type="entry name" value="Ribonuclease H-like superfamily/Ribonuclease H"/>
    <property type="match status" value="1"/>
</dbReference>
<dbReference type="SUPFAM" id="SSF53098">
    <property type="entry name" value="Ribonuclease H-like"/>
    <property type="match status" value="1"/>
</dbReference>
<proteinExistence type="predicted"/>
<dbReference type="InterPro" id="IPR012337">
    <property type="entry name" value="RNaseH-like_sf"/>
</dbReference>
<dbReference type="Pfam" id="PF13683">
    <property type="entry name" value="rve_3"/>
    <property type="match status" value="1"/>
</dbReference>
<keyword evidence="3" id="KW-1185">Reference proteome</keyword>
<dbReference type="AlphaFoldDB" id="A0A1H9MF16"/>
<name>A0A1H9MF16_9PSEU</name>
<evidence type="ECO:0000313" key="3">
    <source>
        <dbReference type="Proteomes" id="UP000199503"/>
    </source>
</evidence>
<organism evidence="2 3">
    <name type="scientific">Lentzea albida</name>
    <dbReference type="NCBI Taxonomy" id="65499"/>
    <lineage>
        <taxon>Bacteria</taxon>
        <taxon>Bacillati</taxon>
        <taxon>Actinomycetota</taxon>
        <taxon>Actinomycetes</taxon>
        <taxon>Pseudonocardiales</taxon>
        <taxon>Pseudonocardiaceae</taxon>
        <taxon>Lentzea</taxon>
    </lineage>
</organism>
<feature type="domain" description="Integrase catalytic" evidence="1">
    <location>
        <begin position="1"/>
        <end position="101"/>
    </location>
</feature>
<protein>
    <submittedName>
        <fullName evidence="2">Integrase core domain-containing protein</fullName>
    </submittedName>
</protein>
<evidence type="ECO:0000313" key="2">
    <source>
        <dbReference type="EMBL" id="SER22171.1"/>
    </source>
</evidence>